<sequence>MKFAVRRYWGPSNWFMIFVGVSFLLIGLAIVFGIIKDNTSIVVNPENFPEYVAYYLGTTTGRAFGMMWSIFSLIILGGFSLAAFQPGSYDQIDKQGITIKRLWKKYFFLFSDIQYIRKLNAEEAGNIVFQDLISTDSIVDIPQNLKRHLNLIGFATVPFQEIRKGARRRYQGKLVAVRTVGNFVLFSTHSGQQYLLTPANVDVFVALARENGVLIQ</sequence>
<evidence type="ECO:0000313" key="3">
    <source>
        <dbReference type="Proteomes" id="UP000178406"/>
    </source>
</evidence>
<reference evidence="2 3" key="1">
    <citation type="journal article" date="2016" name="Nat. Commun.">
        <title>Thousands of microbial genomes shed light on interconnected biogeochemical processes in an aquifer system.</title>
        <authorList>
            <person name="Anantharaman K."/>
            <person name="Brown C.T."/>
            <person name="Hug L.A."/>
            <person name="Sharon I."/>
            <person name="Castelle C.J."/>
            <person name="Probst A.J."/>
            <person name="Thomas B.C."/>
            <person name="Singh A."/>
            <person name="Wilkins M.J."/>
            <person name="Karaoz U."/>
            <person name="Brodie E.L."/>
            <person name="Williams K.H."/>
            <person name="Hubbard S.S."/>
            <person name="Banfield J.F."/>
        </authorList>
    </citation>
    <scope>NUCLEOTIDE SEQUENCE [LARGE SCALE GENOMIC DNA]</scope>
</reference>
<feature type="transmembrane region" description="Helical" evidence="1">
    <location>
        <begin position="12"/>
        <end position="35"/>
    </location>
</feature>
<keyword evidence="1" id="KW-1133">Transmembrane helix</keyword>
<evidence type="ECO:0000256" key="1">
    <source>
        <dbReference type="SAM" id="Phobius"/>
    </source>
</evidence>
<protein>
    <submittedName>
        <fullName evidence="2">Uncharacterized protein</fullName>
    </submittedName>
</protein>
<keyword evidence="1" id="KW-0812">Transmembrane</keyword>
<gene>
    <name evidence="2" type="ORF">A3J56_03190</name>
</gene>
<proteinExistence type="predicted"/>
<comment type="caution">
    <text evidence="2">The sequence shown here is derived from an EMBL/GenBank/DDBJ whole genome shotgun (WGS) entry which is preliminary data.</text>
</comment>
<evidence type="ECO:0000313" key="2">
    <source>
        <dbReference type="EMBL" id="OGF74712.1"/>
    </source>
</evidence>
<organism evidence="2 3">
    <name type="scientific">Candidatus Giovannonibacteria bacterium RIFCSPHIGHO2_02_FULL_46_20</name>
    <dbReference type="NCBI Taxonomy" id="1798338"/>
    <lineage>
        <taxon>Bacteria</taxon>
        <taxon>Candidatus Giovannoniibacteriota</taxon>
    </lineage>
</organism>
<accession>A0A1F5WG69</accession>
<keyword evidence="1" id="KW-0472">Membrane</keyword>
<feature type="transmembrane region" description="Helical" evidence="1">
    <location>
        <begin position="63"/>
        <end position="84"/>
    </location>
</feature>
<dbReference type="EMBL" id="MFHQ01000007">
    <property type="protein sequence ID" value="OGF74712.1"/>
    <property type="molecule type" value="Genomic_DNA"/>
</dbReference>
<dbReference type="AlphaFoldDB" id="A0A1F5WG69"/>
<dbReference type="Proteomes" id="UP000178406">
    <property type="component" value="Unassembled WGS sequence"/>
</dbReference>
<name>A0A1F5WG69_9BACT</name>